<keyword evidence="3" id="KW-1185">Reference proteome</keyword>
<evidence type="ECO:0000313" key="3">
    <source>
        <dbReference type="Proteomes" id="UP000199400"/>
    </source>
</evidence>
<reference evidence="3" key="1">
    <citation type="submission" date="2016-10" db="EMBL/GenBank/DDBJ databases">
        <authorList>
            <person name="Varghese N."/>
            <person name="Submissions S."/>
        </authorList>
    </citation>
    <scope>NUCLEOTIDE SEQUENCE [LARGE SCALE GENOMIC DNA]</scope>
    <source>
        <strain evidence="3">ATCC 25963</strain>
    </source>
</reference>
<dbReference type="PROSITE" id="PS51257">
    <property type="entry name" value="PROKAR_LIPOPROTEIN"/>
    <property type="match status" value="1"/>
</dbReference>
<accession>A0A1I2CS85</accession>
<evidence type="ECO:0000256" key="1">
    <source>
        <dbReference type="SAM" id="MobiDB-lite"/>
    </source>
</evidence>
<dbReference type="SUPFAM" id="SSF53300">
    <property type="entry name" value="vWA-like"/>
    <property type="match status" value="1"/>
</dbReference>
<feature type="compositionally biased region" description="Polar residues" evidence="1">
    <location>
        <begin position="45"/>
        <end position="63"/>
    </location>
</feature>
<dbReference type="EMBL" id="FOMX01000018">
    <property type="protein sequence ID" value="SFE71227.1"/>
    <property type="molecule type" value="Genomic_DNA"/>
</dbReference>
<dbReference type="InterPro" id="IPR036465">
    <property type="entry name" value="vWFA_dom_sf"/>
</dbReference>
<gene>
    <name evidence="2" type="ORF">SAMN02745121_05229</name>
</gene>
<feature type="compositionally biased region" description="Low complexity" evidence="1">
    <location>
        <begin position="68"/>
        <end position="77"/>
    </location>
</feature>
<evidence type="ECO:0008006" key="4">
    <source>
        <dbReference type="Google" id="ProtNLM"/>
    </source>
</evidence>
<sequence>MNLGNRQFIRRAALAVPVCVGLFGAGCGDDGGRDSASVGASLGAVTTVSPGTSPEASSSTTTGEGPDAAPTTSDGTSTGAGGDTGATEEAPPGGEAPSDSGPKFDLGDSPDPVDPGAQEAKPCVKIDLLFVVDNSSSMKQEQVNLVASFPTFVSEIQQELADAESLHIGVVSTDDYEHNEPACADTLGALVTQTTGAEGASDAVCGPFVSGHRFMTEADDLPTSFTCAAQVGIDGSGDEMPIDAALAALGPDLAAPGGCNEQFVREDALLVLVIITDEEEEGSAGDPPQWFNALTALKGGVESNIVVLSLIGPKNPACMDAAEIGERLTEFTEMFTYGSVGQICAANYQMFFHEAIAGIAEACDGFMPPG</sequence>
<protein>
    <recommendedName>
        <fullName evidence="4">VWFA domain-containing protein</fullName>
    </recommendedName>
</protein>
<evidence type="ECO:0000313" key="2">
    <source>
        <dbReference type="EMBL" id="SFE71227.1"/>
    </source>
</evidence>
<name>A0A1I2CS85_9BACT</name>
<dbReference type="STRING" id="54.SAMN02745121_05229"/>
<dbReference type="Gene3D" id="3.40.50.410">
    <property type="entry name" value="von Willebrand factor, type A domain"/>
    <property type="match status" value="1"/>
</dbReference>
<organism evidence="2 3">
    <name type="scientific">Nannocystis exedens</name>
    <dbReference type="NCBI Taxonomy" id="54"/>
    <lineage>
        <taxon>Bacteria</taxon>
        <taxon>Pseudomonadati</taxon>
        <taxon>Myxococcota</taxon>
        <taxon>Polyangia</taxon>
        <taxon>Nannocystales</taxon>
        <taxon>Nannocystaceae</taxon>
        <taxon>Nannocystis</taxon>
    </lineage>
</organism>
<feature type="region of interest" description="Disordered" evidence="1">
    <location>
        <begin position="45"/>
        <end position="120"/>
    </location>
</feature>
<dbReference type="AlphaFoldDB" id="A0A1I2CS85"/>
<dbReference type="Proteomes" id="UP000199400">
    <property type="component" value="Unassembled WGS sequence"/>
</dbReference>
<proteinExistence type="predicted"/>